<dbReference type="EMBL" id="KN834815">
    <property type="protein sequence ID" value="KIK54478.1"/>
    <property type="molecule type" value="Genomic_DNA"/>
</dbReference>
<name>A0A0D0CHV2_9AGAR</name>
<sequence length="75" mass="8909">MYVLIEDVSSLYGRSCVSVIIALSNVLAWNFHIGRLSYHWTYRFGYLMFMSAFESCFRPLVFLSCRAWRKVERSQ</sequence>
<gene>
    <name evidence="2" type="ORF">GYMLUDRAFT_900365</name>
</gene>
<dbReference type="Proteomes" id="UP000053593">
    <property type="component" value="Unassembled WGS sequence"/>
</dbReference>
<accession>A0A0D0CHV2</accession>
<evidence type="ECO:0000313" key="2">
    <source>
        <dbReference type="EMBL" id="KIK54478.1"/>
    </source>
</evidence>
<reference evidence="2 3" key="1">
    <citation type="submission" date="2014-04" db="EMBL/GenBank/DDBJ databases">
        <title>Evolutionary Origins and Diversification of the Mycorrhizal Mutualists.</title>
        <authorList>
            <consortium name="DOE Joint Genome Institute"/>
            <consortium name="Mycorrhizal Genomics Consortium"/>
            <person name="Kohler A."/>
            <person name="Kuo A."/>
            <person name="Nagy L.G."/>
            <person name="Floudas D."/>
            <person name="Copeland A."/>
            <person name="Barry K.W."/>
            <person name="Cichocki N."/>
            <person name="Veneault-Fourrey C."/>
            <person name="LaButti K."/>
            <person name="Lindquist E.A."/>
            <person name="Lipzen A."/>
            <person name="Lundell T."/>
            <person name="Morin E."/>
            <person name="Murat C."/>
            <person name="Riley R."/>
            <person name="Ohm R."/>
            <person name="Sun H."/>
            <person name="Tunlid A."/>
            <person name="Henrissat B."/>
            <person name="Grigoriev I.V."/>
            <person name="Hibbett D.S."/>
            <person name="Martin F."/>
        </authorList>
    </citation>
    <scope>NUCLEOTIDE SEQUENCE [LARGE SCALE GENOMIC DNA]</scope>
    <source>
        <strain evidence="2 3">FD-317 M1</strain>
    </source>
</reference>
<protein>
    <submittedName>
        <fullName evidence="2">Uncharacterized protein</fullName>
    </submittedName>
</protein>
<evidence type="ECO:0000313" key="3">
    <source>
        <dbReference type="Proteomes" id="UP000053593"/>
    </source>
</evidence>
<dbReference type="HOGENOM" id="CLU_2671318_0_0_1"/>
<keyword evidence="1" id="KW-0472">Membrane</keyword>
<keyword evidence="1" id="KW-1133">Transmembrane helix</keyword>
<feature type="transmembrane region" description="Helical" evidence="1">
    <location>
        <begin position="12"/>
        <end position="32"/>
    </location>
</feature>
<organism evidence="2 3">
    <name type="scientific">Collybiopsis luxurians FD-317 M1</name>
    <dbReference type="NCBI Taxonomy" id="944289"/>
    <lineage>
        <taxon>Eukaryota</taxon>
        <taxon>Fungi</taxon>
        <taxon>Dikarya</taxon>
        <taxon>Basidiomycota</taxon>
        <taxon>Agaricomycotina</taxon>
        <taxon>Agaricomycetes</taxon>
        <taxon>Agaricomycetidae</taxon>
        <taxon>Agaricales</taxon>
        <taxon>Marasmiineae</taxon>
        <taxon>Omphalotaceae</taxon>
        <taxon>Collybiopsis</taxon>
        <taxon>Collybiopsis luxurians</taxon>
    </lineage>
</organism>
<keyword evidence="1" id="KW-0812">Transmembrane</keyword>
<dbReference type="AlphaFoldDB" id="A0A0D0CHV2"/>
<proteinExistence type="predicted"/>
<keyword evidence="3" id="KW-1185">Reference proteome</keyword>
<evidence type="ECO:0000256" key="1">
    <source>
        <dbReference type="SAM" id="Phobius"/>
    </source>
</evidence>